<feature type="domain" description="Histidine kinase" evidence="13">
    <location>
        <begin position="470"/>
        <end position="688"/>
    </location>
</feature>
<dbReference type="InterPro" id="IPR036890">
    <property type="entry name" value="HATPase_C_sf"/>
</dbReference>
<keyword evidence="7" id="KW-0805">Transcription regulation</keyword>
<dbReference type="GO" id="GO:0005886">
    <property type="term" value="C:plasma membrane"/>
    <property type="evidence" value="ECO:0007669"/>
    <property type="project" value="TreeGrafter"/>
</dbReference>
<dbReference type="OrthoDB" id="1522078at2"/>
<dbReference type="GO" id="GO:0004016">
    <property type="term" value="F:adenylate cyclase activity"/>
    <property type="evidence" value="ECO:0007669"/>
    <property type="project" value="UniProtKB-ARBA"/>
</dbReference>
<evidence type="ECO:0000256" key="8">
    <source>
        <dbReference type="ARBA" id="ARBA00023125"/>
    </source>
</evidence>
<dbReference type="SMART" id="SM00448">
    <property type="entry name" value="REC"/>
    <property type="match status" value="1"/>
</dbReference>
<dbReference type="FunFam" id="3.30.565.10:FF:000010">
    <property type="entry name" value="Sensor histidine kinase RcsC"/>
    <property type="match status" value="1"/>
</dbReference>
<dbReference type="EC" id="2.7.13.3" evidence="2"/>
<evidence type="ECO:0000313" key="17">
    <source>
        <dbReference type="Proteomes" id="UP000183209"/>
    </source>
</evidence>
<proteinExistence type="predicted"/>
<evidence type="ECO:0000259" key="14">
    <source>
        <dbReference type="PROSITE" id="PS50110"/>
    </source>
</evidence>
<evidence type="ECO:0000256" key="11">
    <source>
        <dbReference type="PROSITE-ProRule" id="PRU00339"/>
    </source>
</evidence>
<keyword evidence="5 16" id="KW-0418">Kinase</keyword>
<evidence type="ECO:0000256" key="12">
    <source>
        <dbReference type="SAM" id="Coils"/>
    </source>
</evidence>
<dbReference type="Pfam" id="PF00211">
    <property type="entry name" value="Guanylate_cyc"/>
    <property type="match status" value="1"/>
</dbReference>
<feature type="repeat" description="TPR" evidence="11">
    <location>
        <begin position="323"/>
        <end position="356"/>
    </location>
</feature>
<keyword evidence="9" id="KW-0804">Transcription</keyword>
<dbReference type="RefSeq" id="WP_074977183.1">
    <property type="nucleotide sequence ID" value="NZ_FPAG01000002.1"/>
</dbReference>
<evidence type="ECO:0000256" key="9">
    <source>
        <dbReference type="ARBA" id="ARBA00023163"/>
    </source>
</evidence>
<evidence type="ECO:0000256" key="5">
    <source>
        <dbReference type="ARBA" id="ARBA00022777"/>
    </source>
</evidence>
<dbReference type="SUPFAM" id="SSF55874">
    <property type="entry name" value="ATPase domain of HSP90 chaperone/DNA topoisomerase II/histidine kinase"/>
    <property type="match status" value="1"/>
</dbReference>
<dbReference type="InterPro" id="IPR005467">
    <property type="entry name" value="His_kinase_dom"/>
</dbReference>
<evidence type="ECO:0000256" key="3">
    <source>
        <dbReference type="ARBA" id="ARBA00022553"/>
    </source>
</evidence>
<dbReference type="InterPro" id="IPR003661">
    <property type="entry name" value="HisK_dim/P_dom"/>
</dbReference>
<dbReference type="PROSITE" id="PS50110">
    <property type="entry name" value="RESPONSE_REGULATORY"/>
    <property type="match status" value="1"/>
</dbReference>
<dbReference type="InterPro" id="IPR036097">
    <property type="entry name" value="HisK_dim/P_sf"/>
</dbReference>
<dbReference type="GO" id="GO:0009190">
    <property type="term" value="P:cyclic nucleotide biosynthetic process"/>
    <property type="evidence" value="ECO:0007669"/>
    <property type="project" value="InterPro"/>
</dbReference>
<feature type="domain" description="Guanylate cyclase" evidence="15">
    <location>
        <begin position="891"/>
        <end position="1017"/>
    </location>
</feature>
<dbReference type="InterPro" id="IPR029787">
    <property type="entry name" value="Nucleotide_cyclase"/>
</dbReference>
<dbReference type="PRINTS" id="PR00344">
    <property type="entry name" value="BCTRLSENSOR"/>
</dbReference>
<dbReference type="Gene3D" id="3.30.565.10">
    <property type="entry name" value="Histidine kinase-like ATPase, C-terminal domain"/>
    <property type="match status" value="1"/>
</dbReference>
<dbReference type="Proteomes" id="UP000183209">
    <property type="component" value="Unassembled WGS sequence"/>
</dbReference>
<dbReference type="CDD" id="cd17574">
    <property type="entry name" value="REC_OmpR"/>
    <property type="match status" value="1"/>
</dbReference>
<sequence length="1144" mass="129276">MKSQILTFGFTLLISICCQGQLHEIDSLKNVLQQTQSDTARILILKNISWAYLNTRSNTDTAEKYIDSVYLLSNAINFQKGIDISNYQYGVLHRQKGTFDSALVFFDKYLKSIAPKNDSIAIANALYQKAIVYDYIGDVDKSLELYHTILSIYQNQNDRYSIATVLNSLGQIYKLNKKYDEAMKSYQDALKIYQDLEMTSDVANCYYNIGDAYSLQNEYAKALNYFNLALEIDHSEKNMWGIAYDYEAMGKVYSNQGFHDEALEAHLKALKIRSELNQKKELAFSHILVAIDYVRTNQISLALDHLEKAVTIADEIGAKAESQQAYEELSKIYKKKGDFQQALIYKERAIVLKDSLFNETKSRQIQELQTKFETQKKQDAITTLQKDAEIKNLRLKRQTTLRNITIGTTIGVLLFFLVLFNRYKHKQRAKQEAEEKKRMLADERRKTAIEKQRVTELQKIDKLKDEFLANTSHELRTPLNGIIGITESLKDGVAGPLSPEAIENLCLIENSGKRLAHLVNDILDFSKLKNKDLTLSINAVDLYPISNLVLKLMTPLLNGKSVEIINKINKEVPLINADENRLQQILYNLIGNAIKFTESGTITISTEERDKFLVIHVEDTGIGIPDDKINTIFNSFEQVDSSSERKYGGTGLGLAVTKQLVALHGGDIWVKSSLNKGSRFSFTIPISPETKSLTHSTDHIQADTIQSQLYADINEEPVLHSDPKDTNSSNQPIKILIVDDEVINRKVLHNHLSFAGYEISEVSNGTQALSVLEKEKDFDLILLDIMMPGISGYEVCQRIREEHLPNDLPIILLTAKNRISDLVNGFQVGANDYLTKPFSKNELLSRIKTHLNLKGIHRATSKFVPTEFLKSVGREIITEVKLGDHIQKNITVLFSDIRDYTTLAETMSPKQNFKFVNAYVGRMGPIVKKYEGFVNQYMGDGIMALFPDNASLALSASIEMQRCIIEYNKRRVQEGFKPISAGVGLHTGPLIMGVIGDSHRNDTAIIADTVNTASRMEGVTKFYGAKIILSENSLQTIENQDQFNLRYLGKVRVKGKIKAIGIYECFDGDAEEQVALKLATLTTFNNGMQHYFNQEFPKATSLFDAVLSENPNDQVAKYFLTISAEYTINGVPDNWEDVNILTEK</sequence>
<dbReference type="InterPro" id="IPR004358">
    <property type="entry name" value="Sig_transdc_His_kin-like_C"/>
</dbReference>
<comment type="catalytic activity">
    <reaction evidence="1">
        <text>ATP + protein L-histidine = ADP + protein N-phospho-L-histidine.</text>
        <dbReference type="EC" id="2.7.13.3"/>
    </reaction>
</comment>
<dbReference type="Pfam" id="PF13424">
    <property type="entry name" value="TPR_12"/>
    <property type="match status" value="2"/>
</dbReference>
<dbReference type="SMART" id="SM00387">
    <property type="entry name" value="HATPase_c"/>
    <property type="match status" value="1"/>
</dbReference>
<keyword evidence="8" id="KW-0238">DNA-binding</keyword>
<dbReference type="PROSITE" id="PS50293">
    <property type="entry name" value="TPR_REGION"/>
    <property type="match status" value="1"/>
</dbReference>
<evidence type="ECO:0000259" key="13">
    <source>
        <dbReference type="PROSITE" id="PS50109"/>
    </source>
</evidence>
<dbReference type="FunFam" id="3.40.50.2300:FF:000001">
    <property type="entry name" value="DNA-binding response regulator PhoB"/>
    <property type="match status" value="1"/>
</dbReference>
<dbReference type="Gene3D" id="3.40.50.2300">
    <property type="match status" value="1"/>
</dbReference>
<organism evidence="16 17">
    <name type="scientific">Zhouia amylolytica</name>
    <dbReference type="NCBI Taxonomy" id="376730"/>
    <lineage>
        <taxon>Bacteria</taxon>
        <taxon>Pseudomonadati</taxon>
        <taxon>Bacteroidota</taxon>
        <taxon>Flavobacteriia</taxon>
        <taxon>Flavobacteriales</taxon>
        <taxon>Flavobacteriaceae</taxon>
        <taxon>Zhouia</taxon>
    </lineage>
</organism>
<dbReference type="InterPro" id="IPR011006">
    <property type="entry name" value="CheY-like_superfamily"/>
</dbReference>
<feature type="coiled-coil region" evidence="12">
    <location>
        <begin position="423"/>
        <end position="466"/>
    </location>
</feature>
<dbReference type="InterPro" id="IPR003594">
    <property type="entry name" value="HATPase_dom"/>
</dbReference>
<evidence type="ECO:0000256" key="7">
    <source>
        <dbReference type="ARBA" id="ARBA00023015"/>
    </source>
</evidence>
<dbReference type="Pfam" id="PF00512">
    <property type="entry name" value="HisKA"/>
    <property type="match status" value="1"/>
</dbReference>
<dbReference type="AlphaFoldDB" id="A0A1I6QU25"/>
<dbReference type="SUPFAM" id="SSF48452">
    <property type="entry name" value="TPR-like"/>
    <property type="match status" value="2"/>
</dbReference>
<dbReference type="InterPro" id="IPR011990">
    <property type="entry name" value="TPR-like_helical_dom_sf"/>
</dbReference>
<dbReference type="SUPFAM" id="SSF55073">
    <property type="entry name" value="Nucleotide cyclase"/>
    <property type="match status" value="1"/>
</dbReference>
<keyword evidence="12" id="KW-0175">Coiled coil</keyword>
<keyword evidence="11" id="KW-0802">TPR repeat</keyword>
<dbReference type="InterPro" id="IPR001789">
    <property type="entry name" value="Sig_transdc_resp-reg_receiver"/>
</dbReference>
<evidence type="ECO:0000256" key="6">
    <source>
        <dbReference type="ARBA" id="ARBA00023012"/>
    </source>
</evidence>
<gene>
    <name evidence="16" type="ORF">SAMN04487906_0872</name>
</gene>
<dbReference type="SMART" id="SM00044">
    <property type="entry name" value="CYCc"/>
    <property type="match status" value="1"/>
</dbReference>
<keyword evidence="3 10" id="KW-0597">Phosphoprotein</keyword>
<dbReference type="Gene3D" id="1.25.40.10">
    <property type="entry name" value="Tetratricopeptide repeat domain"/>
    <property type="match status" value="3"/>
</dbReference>
<dbReference type="GO" id="GO:0000155">
    <property type="term" value="F:phosphorelay sensor kinase activity"/>
    <property type="evidence" value="ECO:0007669"/>
    <property type="project" value="InterPro"/>
</dbReference>
<protein>
    <recommendedName>
        <fullName evidence="2">histidine kinase</fullName>
        <ecNumber evidence="2">2.7.13.3</ecNumber>
    </recommendedName>
</protein>
<dbReference type="Pfam" id="PF00072">
    <property type="entry name" value="Response_reg"/>
    <property type="match status" value="1"/>
</dbReference>
<feature type="domain" description="Response regulatory" evidence="14">
    <location>
        <begin position="734"/>
        <end position="851"/>
    </location>
</feature>
<dbReference type="SMART" id="SM00388">
    <property type="entry name" value="HisKA"/>
    <property type="match status" value="1"/>
</dbReference>
<dbReference type="GO" id="GO:0009927">
    <property type="term" value="F:histidine phosphotransfer kinase activity"/>
    <property type="evidence" value="ECO:0007669"/>
    <property type="project" value="TreeGrafter"/>
</dbReference>
<evidence type="ECO:0000313" key="16">
    <source>
        <dbReference type="EMBL" id="SFS55943.1"/>
    </source>
</evidence>
<keyword evidence="4" id="KW-0808">Transferase</keyword>
<evidence type="ECO:0000256" key="4">
    <source>
        <dbReference type="ARBA" id="ARBA00022679"/>
    </source>
</evidence>
<dbReference type="Gene3D" id="1.10.287.130">
    <property type="match status" value="1"/>
</dbReference>
<accession>A0A1I6QU25</accession>
<feature type="repeat" description="TPR" evidence="11">
    <location>
        <begin position="203"/>
        <end position="236"/>
    </location>
</feature>
<dbReference type="GO" id="GO:0003677">
    <property type="term" value="F:DNA binding"/>
    <property type="evidence" value="ECO:0007669"/>
    <property type="project" value="UniProtKB-KW"/>
</dbReference>
<evidence type="ECO:0000256" key="1">
    <source>
        <dbReference type="ARBA" id="ARBA00000085"/>
    </source>
</evidence>
<dbReference type="SUPFAM" id="SSF52172">
    <property type="entry name" value="CheY-like"/>
    <property type="match status" value="1"/>
</dbReference>
<dbReference type="PROSITE" id="PS50005">
    <property type="entry name" value="TPR"/>
    <property type="match status" value="4"/>
</dbReference>
<evidence type="ECO:0000256" key="10">
    <source>
        <dbReference type="PROSITE-ProRule" id="PRU00169"/>
    </source>
</evidence>
<feature type="repeat" description="TPR" evidence="11">
    <location>
        <begin position="243"/>
        <end position="276"/>
    </location>
</feature>
<dbReference type="CDD" id="cd07302">
    <property type="entry name" value="CHD"/>
    <property type="match status" value="1"/>
</dbReference>
<dbReference type="Pfam" id="PF02518">
    <property type="entry name" value="HATPase_c"/>
    <property type="match status" value="1"/>
</dbReference>
<dbReference type="InterPro" id="IPR019734">
    <property type="entry name" value="TPR_rpt"/>
</dbReference>
<dbReference type="PROSITE" id="PS50125">
    <property type="entry name" value="GUANYLATE_CYCLASE_2"/>
    <property type="match status" value="1"/>
</dbReference>
<dbReference type="PROSITE" id="PS50109">
    <property type="entry name" value="HIS_KIN"/>
    <property type="match status" value="1"/>
</dbReference>
<dbReference type="SUPFAM" id="SSF47384">
    <property type="entry name" value="Homodimeric domain of signal transducing histidine kinase"/>
    <property type="match status" value="1"/>
</dbReference>
<feature type="modified residue" description="4-aspartylphosphate" evidence="10">
    <location>
        <position position="784"/>
    </location>
</feature>
<dbReference type="EMBL" id="FPAG01000002">
    <property type="protein sequence ID" value="SFS55943.1"/>
    <property type="molecule type" value="Genomic_DNA"/>
</dbReference>
<dbReference type="InterPro" id="IPR001054">
    <property type="entry name" value="A/G_cyclase"/>
</dbReference>
<feature type="repeat" description="TPR" evidence="11">
    <location>
        <begin position="163"/>
        <end position="196"/>
    </location>
</feature>
<dbReference type="PANTHER" id="PTHR43047">
    <property type="entry name" value="TWO-COMPONENT HISTIDINE PROTEIN KINASE"/>
    <property type="match status" value="1"/>
</dbReference>
<dbReference type="PANTHER" id="PTHR43047:SF72">
    <property type="entry name" value="OSMOSENSING HISTIDINE PROTEIN KINASE SLN1"/>
    <property type="match status" value="1"/>
</dbReference>
<dbReference type="CDD" id="cd00082">
    <property type="entry name" value="HisKA"/>
    <property type="match status" value="1"/>
</dbReference>
<reference evidence="16 17" key="1">
    <citation type="submission" date="2016-10" db="EMBL/GenBank/DDBJ databases">
        <authorList>
            <person name="de Groot N.N."/>
        </authorList>
    </citation>
    <scope>NUCLEOTIDE SEQUENCE [LARGE SCALE GENOMIC DNA]</scope>
    <source>
        <strain evidence="16 17">CGMCC 1.6114</strain>
    </source>
</reference>
<name>A0A1I6QU25_9FLAO</name>
<keyword evidence="6" id="KW-0902">Two-component regulatory system</keyword>
<dbReference type="CDD" id="cd16922">
    <property type="entry name" value="HATPase_EvgS-ArcB-TorS-like"/>
    <property type="match status" value="1"/>
</dbReference>
<dbReference type="Gene3D" id="3.30.70.1230">
    <property type="entry name" value="Nucleotide cyclase"/>
    <property type="match status" value="1"/>
</dbReference>
<dbReference type="SMART" id="SM00028">
    <property type="entry name" value="TPR"/>
    <property type="match status" value="7"/>
</dbReference>
<evidence type="ECO:0000259" key="15">
    <source>
        <dbReference type="PROSITE" id="PS50125"/>
    </source>
</evidence>
<evidence type="ECO:0000256" key="2">
    <source>
        <dbReference type="ARBA" id="ARBA00012438"/>
    </source>
</evidence>